<name>A0AAD5T2N3_9FUNG</name>
<dbReference type="InterPro" id="IPR022783">
    <property type="entry name" value="GCFC_dom"/>
</dbReference>
<evidence type="ECO:0000256" key="2">
    <source>
        <dbReference type="ARBA" id="ARBA00010801"/>
    </source>
</evidence>
<keyword evidence="3" id="KW-0539">Nucleus</keyword>
<evidence type="ECO:0000259" key="5">
    <source>
        <dbReference type="Pfam" id="PF07842"/>
    </source>
</evidence>
<dbReference type="InterPro" id="IPR011990">
    <property type="entry name" value="TPR-like_helical_dom_sf"/>
</dbReference>
<comment type="similarity">
    <text evidence="2">Belongs to the GCF family.</text>
</comment>
<evidence type="ECO:0000256" key="4">
    <source>
        <dbReference type="SAM" id="MobiDB-lite"/>
    </source>
</evidence>
<feature type="compositionally biased region" description="Basic and acidic residues" evidence="4">
    <location>
        <begin position="366"/>
        <end position="375"/>
    </location>
</feature>
<reference evidence="6" key="1">
    <citation type="submission" date="2020-05" db="EMBL/GenBank/DDBJ databases">
        <title>Phylogenomic resolution of chytrid fungi.</title>
        <authorList>
            <person name="Stajich J.E."/>
            <person name="Amses K."/>
            <person name="Simmons R."/>
            <person name="Seto K."/>
            <person name="Myers J."/>
            <person name="Bonds A."/>
            <person name="Quandt C.A."/>
            <person name="Barry K."/>
            <person name="Liu P."/>
            <person name="Grigoriev I."/>
            <person name="Longcore J.E."/>
            <person name="James T.Y."/>
        </authorList>
    </citation>
    <scope>NUCLEOTIDE SEQUENCE</scope>
    <source>
        <strain evidence="6">JEL0513</strain>
    </source>
</reference>
<protein>
    <submittedName>
        <fullName evidence="6">GC-rich sequence DNA-binding factor 2</fullName>
    </submittedName>
</protein>
<evidence type="ECO:0000256" key="1">
    <source>
        <dbReference type="ARBA" id="ARBA00004123"/>
    </source>
</evidence>
<keyword evidence="6" id="KW-0238">DNA-binding</keyword>
<dbReference type="EMBL" id="JADGJH010000649">
    <property type="protein sequence ID" value="KAJ3124798.1"/>
    <property type="molecule type" value="Genomic_DNA"/>
</dbReference>
<evidence type="ECO:0000313" key="6">
    <source>
        <dbReference type="EMBL" id="KAJ3124798.1"/>
    </source>
</evidence>
<feature type="domain" description="GCF C-terminal" evidence="5">
    <location>
        <begin position="608"/>
        <end position="717"/>
    </location>
</feature>
<sequence length="1635" mass="183947">MFAARRKKPPVSSTVARRVRAASPSDASDNERNDAERNSAELDLMNANAKIPSSQTNTAKESLINSTSNQINFDSASGNDNDHDDSPLYSGPPAKIRQKSTSKAKSSVSQPTAKPKQSAVAVSFDVTDDLDYANSRSSNISASVEKEKRKRLRQNKLLLEATLASSSATAAISANESSASNPYSKENLKLLALSQKSLPAQYAASSINDDSWTAHDHMQFETDAKTATNTAENLITRILDPGEIHALKKLRDEKRNRRVRISVETDELDDDDSNKNNESSQDFISFDGEKLPKKNVPESRLVTEDQDDEAEVNDAEEEFDAHKGPRIMFGNKTPDQVKLERKKAIQSQIMDMDQDDEDTESDDDESRQWQEDQLRKAASNTFGKGKKYRRKKNADDDTEDENDGISYNELAMPTSTSIVAASEVLKSLTTALEALTHELLATTQTLTHSQTSLSTFTQHTEALQRDISAASTRYTYYQELVVRWSSLADLLDAKMPLFEVLEEDLCEAAAAVFEAALNARRDEVNGFVKVGLGAMSGGGEVDAFGREISGRENVVYRISEVNDVEKLLEKEVEVETIVMQEYDEKIASITEKKDLLLSDVAQDYKNINQILAVFSNWKKEYSPDFSRSYAGLTVHQAVMPFVKIEIIDWNPFAHNAIKIDDMDWHTVLTETTEFDDQDDKNAEALITLVIRKAIFPHVRKLIPTVDLFSRGSVQRCLRVFFTLEEYVSKKSAAFKGIIDELVMLMEKTVAEITNAYPANLTQFVAGAPAVSTDGREIFSNLITFKTIVAKDSLQIILINTMLNQYILPLLSGAMSQPSDILKYEMIAERIPKDWVKSNDKLLAPFQKQLKWLAVNVIGKDRPLRVLQSFSRTVSTTGDANAAAAAAVISSATTSRVTGAGVSVAMNLSPDQPEAVKPGRELDTKDSKEKQRELEVESLMPRHGPLFDKLRTQFESKLQHKGSAESAWNEYSHLLDQMLDKVNLSIVSHHFLFKSISNTTVADPDSRNRLLEKIVSQMENKGGGMKEMATVYQKLKDLPRLRSLINSATLSGTPIPIAVWNALLTVSLASPHYDFDAAEKAFNNLLRPGSSLAQPNARTFQIMTRHYLNHQKFKNVIDLLPEIRKRNISIESNAEAFILAYSWARDYEHIISLFEELEKFLAVESTNNLFPKRPISATCYYHAINAYGRTNRLEKIWTLYKNDVRLQMILQHDHSCVWWNTIMKWLSYSEKHLKHVTEIFQNLLEWRRHKYSEQIQANSFHIIITMCCRFSNSQKNGRALLNAALEWLKRMQTGEFGNLKPQLATFVAILHTLIQFCSTFDTNKDYLENLEKIYLQAKEMHTIQEFSPIIHHRVISIFIKSGQFIAANNALESFAKVNPAEIFKLVGSLAKAGVKESNITAVDSAKSILFSAMSMLISLVSETQNYEQRQWNYSSKQHFTDSVVALVSAYKEMGVVDAAARAKYLENVLQIFDLYLDAQKVKSDEAREVKGSEKNPMIDTTVDALVALIPEKSRPSAIALFLQEIHTHGSNGSYHLGNVFWRVSVAGLIQAGRAISKNELERLLDVLTADDRDLCQREILVLRTIWECLYGNEEVRRKQVKIKRNEREEVGGGLSIRDVEEIYAFVVGTGRRCAFD</sequence>
<accession>A0AAD5T2N3</accession>
<dbReference type="PANTHER" id="PTHR12214">
    <property type="entry name" value="GC-RICH SEQUENCE DNA-BINDING FACTOR"/>
    <property type="match status" value="1"/>
</dbReference>
<dbReference type="InterPro" id="IPR012890">
    <property type="entry name" value="GCFC2-like"/>
</dbReference>
<evidence type="ECO:0000256" key="3">
    <source>
        <dbReference type="ARBA" id="ARBA00023242"/>
    </source>
</evidence>
<feature type="compositionally biased region" description="Basic and acidic residues" evidence="4">
    <location>
        <begin position="287"/>
        <end position="303"/>
    </location>
</feature>
<dbReference type="Proteomes" id="UP001211907">
    <property type="component" value="Unassembled WGS sequence"/>
</dbReference>
<keyword evidence="7" id="KW-1185">Reference proteome</keyword>
<comment type="caution">
    <text evidence="6">The sequence shown here is derived from an EMBL/GenBank/DDBJ whole genome shotgun (WGS) entry which is preliminary data.</text>
</comment>
<feature type="region of interest" description="Disordered" evidence="4">
    <location>
        <begin position="267"/>
        <end position="331"/>
    </location>
</feature>
<dbReference type="GO" id="GO:0005634">
    <property type="term" value="C:nucleus"/>
    <property type="evidence" value="ECO:0007669"/>
    <property type="project" value="UniProtKB-SubCell"/>
</dbReference>
<dbReference type="Pfam" id="PF07842">
    <property type="entry name" value="GCFC"/>
    <property type="match status" value="1"/>
</dbReference>
<feature type="compositionally biased region" description="Polar residues" evidence="4">
    <location>
        <begin position="51"/>
        <end position="79"/>
    </location>
</feature>
<dbReference type="GO" id="GO:0000398">
    <property type="term" value="P:mRNA splicing, via spliceosome"/>
    <property type="evidence" value="ECO:0007669"/>
    <property type="project" value="InterPro"/>
</dbReference>
<dbReference type="PANTHER" id="PTHR12214:SF0">
    <property type="entry name" value="LD29489P"/>
    <property type="match status" value="1"/>
</dbReference>
<feature type="compositionally biased region" description="Polar residues" evidence="4">
    <location>
        <begin position="103"/>
        <end position="112"/>
    </location>
</feature>
<feature type="region of interest" description="Disordered" evidence="4">
    <location>
        <begin position="909"/>
        <end position="929"/>
    </location>
</feature>
<dbReference type="Gene3D" id="1.25.40.10">
    <property type="entry name" value="Tetratricopeptide repeat domain"/>
    <property type="match status" value="2"/>
</dbReference>
<dbReference type="GO" id="GO:0003677">
    <property type="term" value="F:DNA binding"/>
    <property type="evidence" value="ECO:0007669"/>
    <property type="project" value="UniProtKB-KW"/>
</dbReference>
<feature type="compositionally biased region" description="Basic and acidic residues" evidence="4">
    <location>
        <begin position="916"/>
        <end position="929"/>
    </location>
</feature>
<feature type="region of interest" description="Disordered" evidence="4">
    <location>
        <begin position="1"/>
        <end position="120"/>
    </location>
</feature>
<feature type="region of interest" description="Disordered" evidence="4">
    <location>
        <begin position="348"/>
        <end position="404"/>
    </location>
</feature>
<evidence type="ECO:0000313" key="7">
    <source>
        <dbReference type="Proteomes" id="UP001211907"/>
    </source>
</evidence>
<gene>
    <name evidence="6" type="primary">GCFC2</name>
    <name evidence="6" type="ORF">HK100_011100</name>
</gene>
<feature type="compositionally biased region" description="Basic and acidic residues" evidence="4">
    <location>
        <begin position="29"/>
        <end position="40"/>
    </location>
</feature>
<organism evidence="6 7">
    <name type="scientific">Physocladia obscura</name>
    <dbReference type="NCBI Taxonomy" id="109957"/>
    <lineage>
        <taxon>Eukaryota</taxon>
        <taxon>Fungi</taxon>
        <taxon>Fungi incertae sedis</taxon>
        <taxon>Chytridiomycota</taxon>
        <taxon>Chytridiomycota incertae sedis</taxon>
        <taxon>Chytridiomycetes</taxon>
        <taxon>Chytridiales</taxon>
        <taxon>Chytriomycetaceae</taxon>
        <taxon>Physocladia</taxon>
    </lineage>
</organism>
<proteinExistence type="inferred from homology"/>
<comment type="subcellular location">
    <subcellularLocation>
        <location evidence="1">Nucleus</location>
    </subcellularLocation>
</comment>
<feature type="compositionally biased region" description="Acidic residues" evidence="4">
    <location>
        <begin position="352"/>
        <end position="365"/>
    </location>
</feature>
<feature type="compositionally biased region" description="Acidic residues" evidence="4">
    <location>
        <begin position="304"/>
        <end position="319"/>
    </location>
</feature>